<dbReference type="EMBL" id="JXII01000013">
    <property type="protein sequence ID" value="KIH69659.1"/>
    <property type="molecule type" value="Genomic_DNA"/>
</dbReference>
<keyword evidence="5" id="KW-1185">Reference proteome</keyword>
<reference evidence="5" key="2">
    <citation type="submission" date="2020-04" db="EMBL/GenBank/DDBJ databases">
        <title>Genome analysis and biological profiling of marine Cellulosimicrobium funkei MOSEL-ME6.</title>
        <authorList>
            <person name="Tanveer F."/>
            <person name="Xie Y."/>
            <person name="Shinwari Z.K."/>
        </authorList>
    </citation>
    <scope>NUCLEOTIDE SEQUENCE [LARGE SCALE GENOMIC DNA]</scope>
    <source>
        <strain evidence="5">MOSEL-ME25</strain>
    </source>
</reference>
<dbReference type="SUPFAM" id="SSF109604">
    <property type="entry name" value="HD-domain/PDEase-like"/>
    <property type="match status" value="1"/>
</dbReference>
<name>A0A0C2HD94_9STAP</name>
<protein>
    <submittedName>
        <fullName evidence="3">HD domain-containing protein</fullName>
    </submittedName>
</protein>
<proteinExistence type="predicted"/>
<dbReference type="AlphaFoldDB" id="A0A0C2HD94"/>
<dbReference type="InterPro" id="IPR003607">
    <property type="entry name" value="HD/PDEase_dom"/>
</dbReference>
<dbReference type="InterPro" id="IPR006674">
    <property type="entry name" value="HD_domain"/>
</dbReference>
<accession>A0A0C2HD94</accession>
<organism evidence="2 4">
    <name type="scientific">Salinicoccus roseus</name>
    <dbReference type="NCBI Taxonomy" id="45670"/>
    <lineage>
        <taxon>Bacteria</taxon>
        <taxon>Bacillati</taxon>
        <taxon>Bacillota</taxon>
        <taxon>Bacilli</taxon>
        <taxon>Bacillales</taxon>
        <taxon>Staphylococcaceae</taxon>
        <taxon>Salinicoccus</taxon>
    </lineage>
</organism>
<dbReference type="EMBL" id="JABEVU030000001">
    <property type="protein sequence ID" value="MDB0579418.1"/>
    <property type="molecule type" value="Genomic_DNA"/>
</dbReference>
<evidence type="ECO:0000313" key="5">
    <source>
        <dbReference type="Proteomes" id="UP000527860"/>
    </source>
</evidence>
<dbReference type="Gene3D" id="1.20.58.1910">
    <property type="match status" value="1"/>
</dbReference>
<reference evidence="3" key="3">
    <citation type="submission" date="2020-04" db="EMBL/GenBank/DDBJ databases">
        <authorList>
            <person name="Tanveer F."/>
            <person name="Xie Y."/>
            <person name="Shinwari Z.K."/>
        </authorList>
    </citation>
    <scope>NUCLEOTIDE SEQUENCE</scope>
    <source>
        <strain evidence="3">MOSEL-ME25</strain>
    </source>
</reference>
<dbReference type="Pfam" id="PF01966">
    <property type="entry name" value="HD"/>
    <property type="match status" value="1"/>
</dbReference>
<dbReference type="OrthoDB" id="9797344at2"/>
<dbReference type="Proteomes" id="UP000031546">
    <property type="component" value="Unassembled WGS sequence"/>
</dbReference>
<reference evidence="2 4" key="1">
    <citation type="submission" date="2015-01" db="EMBL/GenBank/DDBJ databases">
        <title>Genome sequences of high lactate-tolerant strain Salinicoccus roseus W12 with industrial interest.</title>
        <authorList>
            <person name="Wang H."/>
            <person name="Yu B."/>
        </authorList>
    </citation>
    <scope>NUCLEOTIDE SEQUENCE [LARGE SCALE GENOMIC DNA]</scope>
    <source>
        <strain evidence="2 4">W12</strain>
    </source>
</reference>
<gene>
    <name evidence="3" type="ORF">F7P68_0002550</name>
    <name evidence="2" type="ORF">SN16_12810</name>
</gene>
<evidence type="ECO:0000313" key="3">
    <source>
        <dbReference type="EMBL" id="MDB0579418.1"/>
    </source>
</evidence>
<dbReference type="PANTHER" id="PTHR33594">
    <property type="entry name" value="SUPERFAMILY HYDROLASE, PUTATIVE (AFU_ORTHOLOGUE AFUA_1G03035)-RELATED"/>
    <property type="match status" value="1"/>
</dbReference>
<dbReference type="PANTHER" id="PTHR33594:SF1">
    <property type="entry name" value="HD_PDEASE DOMAIN-CONTAINING PROTEIN"/>
    <property type="match status" value="1"/>
</dbReference>
<evidence type="ECO:0000313" key="4">
    <source>
        <dbReference type="Proteomes" id="UP000031546"/>
    </source>
</evidence>
<dbReference type="Proteomes" id="UP000527860">
    <property type="component" value="Unassembled WGS sequence"/>
</dbReference>
<dbReference type="PROSITE" id="PS51831">
    <property type="entry name" value="HD"/>
    <property type="match status" value="1"/>
</dbReference>
<dbReference type="SMART" id="SM00471">
    <property type="entry name" value="HDc"/>
    <property type="match status" value="1"/>
</dbReference>
<reference evidence="3 5" key="4">
    <citation type="submission" date="2022-12" db="EMBL/GenBank/DDBJ databases">
        <title>Genome analysis and biological profiling of marine Salinicoccus roseus MOSEL-ME25.</title>
        <authorList>
            <person name="Mirza F.T."/>
            <person name="Xie Y."/>
            <person name="Shinwari Z.K."/>
        </authorList>
    </citation>
    <scope>NUCLEOTIDE SEQUENCE [LARGE SCALE GENOMIC DNA]</scope>
    <source>
        <strain evidence="3 5">MOSEL-ME25</strain>
    </source>
</reference>
<sequence>MDHHSIIEEAKARVYEFHDSDSTGHDYWHVMRVYNNARMLQAEEGGDRFIIEVAALFHDMVDYKLTDDEHAQIDAIKAFLEARGVGADVIERIIHAMQAVSYKGGNNTVEVATVEDAIVQDADRLDALGAVGIARTFIYGGNKRHALYDPDRAAREELTFEQYSREDNTMINHFYEKLLKLKGLMHTDAAKRVAEARHQFMEMYLEQFYEEWEGRR</sequence>
<dbReference type="GeneID" id="77846423"/>
<evidence type="ECO:0000259" key="1">
    <source>
        <dbReference type="PROSITE" id="PS51831"/>
    </source>
</evidence>
<dbReference type="STRING" id="45670.SN16_12810"/>
<dbReference type="RefSeq" id="WP_040107030.1">
    <property type="nucleotide sequence ID" value="NZ_CANNAG010000007.1"/>
</dbReference>
<dbReference type="CDD" id="cd00077">
    <property type="entry name" value="HDc"/>
    <property type="match status" value="1"/>
</dbReference>
<feature type="domain" description="HD" evidence="1">
    <location>
        <begin position="26"/>
        <end position="128"/>
    </location>
</feature>
<evidence type="ECO:0000313" key="2">
    <source>
        <dbReference type="EMBL" id="KIH69659.1"/>
    </source>
</evidence>
<dbReference type="Gene3D" id="1.10.472.50">
    <property type="entry name" value="HD-domain/PDEase-like"/>
    <property type="match status" value="1"/>
</dbReference>
<comment type="caution">
    <text evidence="2">The sequence shown here is derived from an EMBL/GenBank/DDBJ whole genome shotgun (WGS) entry which is preliminary data.</text>
</comment>